<dbReference type="InterPro" id="IPR036404">
    <property type="entry name" value="Jacalin-like_lectin_dom_sf"/>
</dbReference>
<protein>
    <submittedName>
        <fullName evidence="1">Uncharacterized protein</fullName>
    </submittedName>
</protein>
<reference evidence="1 2" key="1">
    <citation type="journal article" date="2010" name="Science">
        <title>Genomic comparison of the ants Camponotus floridanus and Harpegnathos saltator.</title>
        <authorList>
            <person name="Bonasio R."/>
            <person name="Zhang G."/>
            <person name="Ye C."/>
            <person name="Mutti N.S."/>
            <person name="Fang X."/>
            <person name="Qin N."/>
            <person name="Donahue G."/>
            <person name="Yang P."/>
            <person name="Li Q."/>
            <person name="Li C."/>
            <person name="Zhang P."/>
            <person name="Huang Z."/>
            <person name="Berger S.L."/>
            <person name="Reinberg D."/>
            <person name="Wang J."/>
            <person name="Liebig J."/>
        </authorList>
    </citation>
    <scope>NUCLEOTIDE SEQUENCE [LARGE SCALE GENOMIC DNA]</scope>
    <source>
        <strain evidence="1 2">R22 G/1</strain>
    </source>
</reference>
<dbReference type="Proteomes" id="UP000008237">
    <property type="component" value="Unassembled WGS sequence"/>
</dbReference>
<name>E2BAH5_HARSA</name>
<dbReference type="SUPFAM" id="SSF51101">
    <property type="entry name" value="Mannose-binding lectins"/>
    <property type="match status" value="1"/>
</dbReference>
<dbReference type="STRING" id="610380.E2BAH5"/>
<evidence type="ECO:0000313" key="1">
    <source>
        <dbReference type="EMBL" id="EFN87307.1"/>
    </source>
</evidence>
<accession>E2BAH5</accession>
<dbReference type="AlphaFoldDB" id="E2BAH5"/>
<dbReference type="InParanoid" id="E2BAH5"/>
<dbReference type="EMBL" id="GL446730">
    <property type="protein sequence ID" value="EFN87307.1"/>
    <property type="molecule type" value="Genomic_DNA"/>
</dbReference>
<organism evidence="2">
    <name type="scientific">Harpegnathos saltator</name>
    <name type="common">Jerdon's jumping ant</name>
    <dbReference type="NCBI Taxonomy" id="610380"/>
    <lineage>
        <taxon>Eukaryota</taxon>
        <taxon>Metazoa</taxon>
        <taxon>Ecdysozoa</taxon>
        <taxon>Arthropoda</taxon>
        <taxon>Hexapoda</taxon>
        <taxon>Insecta</taxon>
        <taxon>Pterygota</taxon>
        <taxon>Neoptera</taxon>
        <taxon>Endopterygota</taxon>
        <taxon>Hymenoptera</taxon>
        <taxon>Apocrita</taxon>
        <taxon>Aculeata</taxon>
        <taxon>Formicoidea</taxon>
        <taxon>Formicidae</taxon>
        <taxon>Ponerinae</taxon>
        <taxon>Ponerini</taxon>
        <taxon>Harpegnathos</taxon>
    </lineage>
</organism>
<sequence>MYAIDILSRCLDYSDVNYVISTELPNDKFFGAYLKAGIMHGIVYQVRFLTWVAWKLLCKSDASMKNWCLGTEVRNARGLHDLVLKYRVKGTANGHIFDDIVNDRCMYRFVQIKHNCKSAQITYGSLTSKNKKNQYSLIYLYKSYIDMLGNFENITIDQVQDITIFTNANIDSDIKFLVPVNNDSIFGFEGKGQRYRIDNNILNEDPNLFIQLRKVKPNDLIIFDFLKKLMFAIDQPCESELENLIVKEMGRVYIVPQIFYNDLFNNILGWFFICNDGIAPYLTEKQLKQYLLNAENTLLHAKKSKTYIDKVSSLSDQLSRLRI</sequence>
<keyword evidence="2" id="KW-1185">Reference proteome</keyword>
<dbReference type="OMA" id="WVAWKLM"/>
<dbReference type="OrthoDB" id="7552432at2759"/>
<evidence type="ECO:0000313" key="2">
    <source>
        <dbReference type="Proteomes" id="UP000008237"/>
    </source>
</evidence>
<proteinExistence type="predicted"/>
<gene>
    <name evidence="1" type="ORF">EAI_03011</name>
</gene>